<dbReference type="PANTHER" id="PTHR17224">
    <property type="entry name" value="PEPTIDYL-TRNA HYDROLASE"/>
    <property type="match status" value="1"/>
</dbReference>
<dbReference type="Gene3D" id="3.40.50.1470">
    <property type="entry name" value="Peptidyl-tRNA hydrolase"/>
    <property type="match status" value="1"/>
</dbReference>
<evidence type="ECO:0000313" key="6">
    <source>
        <dbReference type="Proteomes" id="UP000005238"/>
    </source>
</evidence>
<sequence>MRQDAGDADSEAAATAASPKYDPVRKLIVGLGNPGEKFTNTRYNIGFVAVQYFLETYASKRKQLQLQHEAAIHGDVARFHAAFQQQATDKCCAYPIDDLVNRSSKRAKDCTPKEGAAHDEPNDEKRNTIGKQSSVSVWPFDSDSQASSSVKDSRCWAMSFGPLPLSGLGEENVETE</sequence>
<dbReference type="Proteomes" id="UP000005238">
    <property type="component" value="Unassembled WGS sequence"/>
</dbReference>
<reference evidence="6" key="1">
    <citation type="journal article" date="2006" name="Science">
        <title>Phytophthora genome sequences uncover evolutionary origins and mechanisms of pathogenesis.</title>
        <authorList>
            <person name="Tyler B.M."/>
            <person name="Tripathy S."/>
            <person name="Zhang X."/>
            <person name="Dehal P."/>
            <person name="Jiang R.H."/>
            <person name="Aerts A."/>
            <person name="Arredondo F.D."/>
            <person name="Baxter L."/>
            <person name="Bensasson D."/>
            <person name="Beynon J.L."/>
            <person name="Chapman J."/>
            <person name="Damasceno C.M."/>
            <person name="Dorrance A.E."/>
            <person name="Dou D."/>
            <person name="Dickerman A.W."/>
            <person name="Dubchak I.L."/>
            <person name="Garbelotto M."/>
            <person name="Gijzen M."/>
            <person name="Gordon S.G."/>
            <person name="Govers F."/>
            <person name="Grunwald N.J."/>
            <person name="Huang W."/>
            <person name="Ivors K.L."/>
            <person name="Jones R.W."/>
            <person name="Kamoun S."/>
            <person name="Krampis K."/>
            <person name="Lamour K.H."/>
            <person name="Lee M.K."/>
            <person name="McDonald W.H."/>
            <person name="Medina M."/>
            <person name="Meijer H.J."/>
            <person name="Nordberg E.K."/>
            <person name="Maclean D.J."/>
            <person name="Ospina-Giraldo M.D."/>
            <person name="Morris P.F."/>
            <person name="Phuntumart V."/>
            <person name="Putnam N.H."/>
            <person name="Rash S."/>
            <person name="Rose J.K."/>
            <person name="Sakihama Y."/>
            <person name="Salamov A.A."/>
            <person name="Savidor A."/>
            <person name="Scheuring C.F."/>
            <person name="Smith B.M."/>
            <person name="Sobral B.W."/>
            <person name="Terry A."/>
            <person name="Torto-Alalibo T.A."/>
            <person name="Win J."/>
            <person name="Xu Z."/>
            <person name="Zhang H."/>
            <person name="Grigoriev I.V."/>
            <person name="Rokhsar D.S."/>
            <person name="Boore J.L."/>
        </authorList>
    </citation>
    <scope>NUCLEOTIDE SEQUENCE [LARGE SCALE GENOMIC DNA]</scope>
    <source>
        <strain evidence="6">Pr102</strain>
    </source>
</reference>
<keyword evidence="2" id="KW-0378">Hydrolase</keyword>
<evidence type="ECO:0000256" key="2">
    <source>
        <dbReference type="ARBA" id="ARBA00022801"/>
    </source>
</evidence>
<dbReference type="GO" id="GO:0004045">
    <property type="term" value="F:peptidyl-tRNA hydrolase activity"/>
    <property type="evidence" value="ECO:0000318"/>
    <property type="project" value="GO_Central"/>
</dbReference>
<dbReference type="STRING" id="164328.H3H519"/>
<dbReference type="EMBL" id="DS566278">
    <property type="status" value="NOT_ANNOTATED_CDS"/>
    <property type="molecule type" value="Genomic_DNA"/>
</dbReference>
<feature type="region of interest" description="Disordered" evidence="4">
    <location>
        <begin position="104"/>
        <end position="152"/>
    </location>
</feature>
<dbReference type="SUPFAM" id="SSF53178">
    <property type="entry name" value="Peptidyl-tRNA hydrolase-like"/>
    <property type="match status" value="1"/>
</dbReference>
<dbReference type="AlphaFoldDB" id="H3H519"/>
<evidence type="ECO:0000313" key="5">
    <source>
        <dbReference type="EnsemblProtists" id="Phyra85699"/>
    </source>
</evidence>
<reference evidence="5" key="2">
    <citation type="submission" date="2015-06" db="UniProtKB">
        <authorList>
            <consortium name="EnsemblProtists"/>
        </authorList>
    </citation>
    <scope>IDENTIFICATION</scope>
    <source>
        <strain evidence="5">Pr102</strain>
    </source>
</reference>
<dbReference type="PANTHER" id="PTHR17224:SF1">
    <property type="entry name" value="PEPTIDYL-TRNA HYDROLASE"/>
    <property type="match status" value="1"/>
</dbReference>
<keyword evidence="1" id="KW-0820">tRNA-binding</keyword>
<keyword evidence="6" id="KW-1185">Reference proteome</keyword>
<keyword evidence="3" id="KW-0694">RNA-binding</keyword>
<accession>H3H519</accession>
<feature type="compositionally biased region" description="Low complexity" evidence="4">
    <location>
        <begin position="141"/>
        <end position="150"/>
    </location>
</feature>
<organism evidence="5 6">
    <name type="scientific">Phytophthora ramorum</name>
    <name type="common">Sudden oak death agent</name>
    <dbReference type="NCBI Taxonomy" id="164328"/>
    <lineage>
        <taxon>Eukaryota</taxon>
        <taxon>Sar</taxon>
        <taxon>Stramenopiles</taxon>
        <taxon>Oomycota</taxon>
        <taxon>Peronosporomycetes</taxon>
        <taxon>Peronosporales</taxon>
        <taxon>Peronosporaceae</taxon>
        <taxon>Phytophthora</taxon>
    </lineage>
</organism>
<dbReference type="GO" id="GO:0000049">
    <property type="term" value="F:tRNA binding"/>
    <property type="evidence" value="ECO:0007669"/>
    <property type="project" value="UniProtKB-KW"/>
</dbReference>
<dbReference type="EnsemblProtists" id="Phyra85699">
    <property type="protein sequence ID" value="Phyra85699"/>
    <property type="gene ID" value="Phyra85699"/>
</dbReference>
<name>H3H519_PHYRM</name>
<evidence type="ECO:0000256" key="3">
    <source>
        <dbReference type="ARBA" id="ARBA00022884"/>
    </source>
</evidence>
<evidence type="ECO:0000256" key="4">
    <source>
        <dbReference type="SAM" id="MobiDB-lite"/>
    </source>
</evidence>
<dbReference type="InterPro" id="IPR001328">
    <property type="entry name" value="Pept_tRNA_hydro"/>
</dbReference>
<proteinExistence type="predicted"/>
<dbReference type="VEuPathDB" id="FungiDB:KRP22_3102"/>
<evidence type="ECO:0000256" key="1">
    <source>
        <dbReference type="ARBA" id="ARBA00022555"/>
    </source>
</evidence>
<dbReference type="InterPro" id="IPR036416">
    <property type="entry name" value="Pept_tRNA_hydro_sf"/>
</dbReference>
<dbReference type="Pfam" id="PF01195">
    <property type="entry name" value="Pept_tRNA_hydro"/>
    <property type="match status" value="1"/>
</dbReference>
<feature type="compositionally biased region" description="Basic and acidic residues" evidence="4">
    <location>
        <begin position="106"/>
        <end position="127"/>
    </location>
</feature>
<protein>
    <recommendedName>
        <fullName evidence="7">Peptidyl-tRNA hydrolase</fullName>
    </recommendedName>
</protein>
<dbReference type="HOGENOM" id="CLU_1528163_0_0_1"/>
<dbReference type="InParanoid" id="H3H519"/>
<dbReference type="eggNOG" id="KOG2255">
    <property type="taxonomic scope" value="Eukaryota"/>
</dbReference>
<evidence type="ECO:0008006" key="7">
    <source>
        <dbReference type="Google" id="ProtNLM"/>
    </source>
</evidence>